<dbReference type="EMBL" id="DS231622">
    <property type="protein sequence ID" value="EDU50545.1"/>
    <property type="molecule type" value="Genomic_DNA"/>
</dbReference>
<proteinExistence type="predicted"/>
<dbReference type="Proteomes" id="UP000001471">
    <property type="component" value="Unassembled WGS sequence"/>
</dbReference>
<dbReference type="GeneID" id="6345898"/>
<dbReference type="AlphaFoldDB" id="B2WCB7"/>
<dbReference type="InParanoid" id="B2WCB7"/>
<evidence type="ECO:0000313" key="2">
    <source>
        <dbReference type="EMBL" id="EDU50545.1"/>
    </source>
</evidence>
<protein>
    <submittedName>
        <fullName evidence="2">Uncharacterized protein</fullName>
    </submittedName>
</protein>
<feature type="region of interest" description="Disordered" evidence="1">
    <location>
        <begin position="104"/>
        <end position="167"/>
    </location>
</feature>
<dbReference type="OrthoDB" id="3761807at2759"/>
<gene>
    <name evidence="2" type="ORF">PTRG_07626</name>
</gene>
<name>B2WCB7_PYRTR</name>
<feature type="compositionally biased region" description="Acidic residues" evidence="1">
    <location>
        <begin position="134"/>
        <end position="147"/>
    </location>
</feature>
<dbReference type="HOGENOM" id="CLU_931103_0_0_1"/>
<sequence>MQNTISTTTYRHTTITPALLCLALQLKGVRFGYRRCQGSPVCLVVSSIRRTFVLLALPVFIMYDHNNTGGPSNQAKLDKPSPDRPPQYNFRNCGYDCGLGCQKASEDEGGGRDSDDDTAVGEEDNGYSVTEWQGDYEDVEAADDAEENMSNPDTAENDTSSQLSSTGDYDAMSESLVVEPCATSDHSPVASVGGSVRSLSPNPGILYWITSMQPASPLPGEYHFLHTPLRLSPCGRVYVVVADRAIQMWRWYPAGGTWIALFIPAADGAMVADERQYRTGTALYGTHGQHAVTYCRVAT</sequence>
<organism evidence="2 3">
    <name type="scientific">Pyrenophora tritici-repentis (strain Pt-1C-BFP)</name>
    <name type="common">Wheat tan spot fungus</name>
    <name type="synonym">Drechslera tritici-repentis</name>
    <dbReference type="NCBI Taxonomy" id="426418"/>
    <lineage>
        <taxon>Eukaryota</taxon>
        <taxon>Fungi</taxon>
        <taxon>Dikarya</taxon>
        <taxon>Ascomycota</taxon>
        <taxon>Pezizomycotina</taxon>
        <taxon>Dothideomycetes</taxon>
        <taxon>Pleosporomycetidae</taxon>
        <taxon>Pleosporales</taxon>
        <taxon>Pleosporineae</taxon>
        <taxon>Pleosporaceae</taxon>
        <taxon>Pyrenophora</taxon>
    </lineage>
</organism>
<dbReference type="eggNOG" id="ENOG502RH4W">
    <property type="taxonomic scope" value="Eukaryota"/>
</dbReference>
<feature type="compositionally biased region" description="Acidic residues" evidence="1">
    <location>
        <begin position="114"/>
        <end position="125"/>
    </location>
</feature>
<feature type="compositionally biased region" description="Polar residues" evidence="1">
    <location>
        <begin position="148"/>
        <end position="167"/>
    </location>
</feature>
<dbReference type="KEGG" id="ptrr:6345898"/>
<evidence type="ECO:0000313" key="3">
    <source>
        <dbReference type="Proteomes" id="UP000001471"/>
    </source>
</evidence>
<reference evidence="3" key="1">
    <citation type="journal article" date="2013" name="G3 (Bethesda)">
        <title>Comparative genomics of a plant-pathogenic fungus, Pyrenophora tritici-repentis, reveals transduplication and the impact of repeat elements on pathogenicity and population divergence.</title>
        <authorList>
            <person name="Manning V.A."/>
            <person name="Pandelova I."/>
            <person name="Dhillon B."/>
            <person name="Wilhelm L.J."/>
            <person name="Goodwin S.B."/>
            <person name="Berlin A.M."/>
            <person name="Figueroa M."/>
            <person name="Freitag M."/>
            <person name="Hane J.K."/>
            <person name="Henrissat B."/>
            <person name="Holman W.H."/>
            <person name="Kodira C.D."/>
            <person name="Martin J."/>
            <person name="Oliver R.P."/>
            <person name="Robbertse B."/>
            <person name="Schackwitz W."/>
            <person name="Schwartz D.C."/>
            <person name="Spatafora J.W."/>
            <person name="Turgeon B.G."/>
            <person name="Yandava C."/>
            <person name="Young S."/>
            <person name="Zhou S."/>
            <person name="Zeng Q."/>
            <person name="Grigoriev I.V."/>
            <person name="Ma L.-J."/>
            <person name="Ciuffetti L.M."/>
        </authorList>
    </citation>
    <scope>NUCLEOTIDE SEQUENCE [LARGE SCALE GENOMIC DNA]</scope>
    <source>
        <strain evidence="3">Pt-1C-BFP</strain>
    </source>
</reference>
<accession>B2WCB7</accession>
<feature type="compositionally biased region" description="Basic and acidic residues" evidence="1">
    <location>
        <begin position="104"/>
        <end position="113"/>
    </location>
</feature>
<evidence type="ECO:0000256" key="1">
    <source>
        <dbReference type="SAM" id="MobiDB-lite"/>
    </source>
</evidence>